<reference evidence="1" key="1">
    <citation type="submission" date="2021-02" db="EMBL/GenBank/DDBJ databases">
        <authorList>
            <person name="Nowell W R."/>
        </authorList>
    </citation>
    <scope>NUCLEOTIDE SEQUENCE</scope>
</reference>
<gene>
    <name evidence="1" type="ORF">ZHD862_LOCUS3672</name>
</gene>
<dbReference type="EMBL" id="CAJNOT010000082">
    <property type="protein sequence ID" value="CAF0826734.1"/>
    <property type="molecule type" value="Genomic_DNA"/>
</dbReference>
<dbReference type="AlphaFoldDB" id="A0A813UJ97"/>
<protein>
    <submittedName>
        <fullName evidence="1">Uncharacterized protein</fullName>
    </submittedName>
</protein>
<organism evidence="1 2">
    <name type="scientific">Rotaria sordida</name>
    <dbReference type="NCBI Taxonomy" id="392033"/>
    <lineage>
        <taxon>Eukaryota</taxon>
        <taxon>Metazoa</taxon>
        <taxon>Spiralia</taxon>
        <taxon>Gnathifera</taxon>
        <taxon>Rotifera</taxon>
        <taxon>Eurotatoria</taxon>
        <taxon>Bdelloidea</taxon>
        <taxon>Philodinida</taxon>
        <taxon>Philodinidae</taxon>
        <taxon>Rotaria</taxon>
    </lineage>
</organism>
<name>A0A813UJ97_9BILA</name>
<dbReference type="Proteomes" id="UP000663864">
    <property type="component" value="Unassembled WGS sequence"/>
</dbReference>
<comment type="caution">
    <text evidence="1">The sequence shown here is derived from an EMBL/GenBank/DDBJ whole genome shotgun (WGS) entry which is preliminary data.</text>
</comment>
<proteinExistence type="predicted"/>
<evidence type="ECO:0000313" key="1">
    <source>
        <dbReference type="EMBL" id="CAF0826734.1"/>
    </source>
</evidence>
<sequence>MTLNRCLYSVSAVELLIANDKIKLMELDKKLDQEIISFGYLKESIEIIAYKHLANIQISIVELEDWYSHAIIQLTFDFDIFGKVAQNFKKQIIKKINDDIHETCYVFDKYGVGYVSVAKLKHPMLSLDE</sequence>
<evidence type="ECO:0000313" key="2">
    <source>
        <dbReference type="Proteomes" id="UP000663864"/>
    </source>
</evidence>
<accession>A0A813UJ97</accession>